<dbReference type="CDD" id="cd04301">
    <property type="entry name" value="NAT_SF"/>
    <property type="match status" value="1"/>
</dbReference>
<evidence type="ECO:0000313" key="2">
    <source>
        <dbReference type="EMBL" id="SKA68698.1"/>
    </source>
</evidence>
<evidence type="ECO:0000259" key="1">
    <source>
        <dbReference type="PROSITE" id="PS51186"/>
    </source>
</evidence>
<dbReference type="AlphaFoldDB" id="A0A1T4VV34"/>
<feature type="domain" description="N-acetyltransferase" evidence="1">
    <location>
        <begin position="206"/>
        <end position="355"/>
    </location>
</feature>
<dbReference type="InterPro" id="IPR000182">
    <property type="entry name" value="GNAT_dom"/>
</dbReference>
<name>A0A1T4VV34_9FIRM</name>
<dbReference type="Gene3D" id="3.40.50.300">
    <property type="entry name" value="P-loop containing nucleotide triphosphate hydrolases"/>
    <property type="match status" value="1"/>
</dbReference>
<dbReference type="InterPro" id="IPR027417">
    <property type="entry name" value="P-loop_NTPase"/>
</dbReference>
<dbReference type="STRING" id="39495.SAMN02745111_01654"/>
<accession>A0A1T4VV34</accession>
<dbReference type="PROSITE" id="PS51186">
    <property type="entry name" value="GNAT"/>
    <property type="match status" value="1"/>
</dbReference>
<dbReference type="GO" id="GO:0016747">
    <property type="term" value="F:acyltransferase activity, transferring groups other than amino-acyl groups"/>
    <property type="evidence" value="ECO:0007669"/>
    <property type="project" value="InterPro"/>
</dbReference>
<reference evidence="2 3" key="1">
    <citation type="submission" date="2017-02" db="EMBL/GenBank/DDBJ databases">
        <authorList>
            <person name="Peterson S.W."/>
        </authorList>
    </citation>
    <scope>NUCLEOTIDE SEQUENCE [LARGE SCALE GENOMIC DNA]</scope>
    <source>
        <strain evidence="2 3">ATCC 35992</strain>
    </source>
</reference>
<evidence type="ECO:0000313" key="3">
    <source>
        <dbReference type="Proteomes" id="UP000190814"/>
    </source>
</evidence>
<sequence>MDLIVLIGSGAVGKMTVGQELMKITDFRLFHNHMMIEPVIEIFGKFNGAVVSKLRETIMDEFLKTKYQGMIFTFMWAFDMKEDWDYIASVARKFEETGGTVYYVELVADRAVRLERNKTENRLRNKASKRDLAISEDRIIREETKYRIVSNEGEIPFANYMKIDNTNLEPDVVAKMIKDNFNLPDVSTTELENKVILEEVREDEVEQLHSLQVDSFMPLYEKYHDDLSPAIESVGRVREKVNDENRTFYFIVKDGARVGGVCTSYGRVNNDNGFTIDKNVVYISPIFVHPKYQNLHIGQVAIKKLFDMYNGVKIWKLWTILEEEGNCHFYEKCGFVKTGEVQKIKDDMSLVEYER</sequence>
<proteinExistence type="predicted"/>
<organism evidence="2 3">
    <name type="scientific">Eubacterium uniforme</name>
    <dbReference type="NCBI Taxonomy" id="39495"/>
    <lineage>
        <taxon>Bacteria</taxon>
        <taxon>Bacillati</taxon>
        <taxon>Bacillota</taxon>
        <taxon>Clostridia</taxon>
        <taxon>Eubacteriales</taxon>
        <taxon>Eubacteriaceae</taxon>
        <taxon>Eubacterium</taxon>
    </lineage>
</organism>
<dbReference type="RefSeq" id="WP_078766503.1">
    <property type="nucleotide sequence ID" value="NZ_FUXZ01000009.1"/>
</dbReference>
<dbReference type="Proteomes" id="UP000190814">
    <property type="component" value="Unassembled WGS sequence"/>
</dbReference>
<dbReference type="OrthoDB" id="9786032at2"/>
<dbReference type="EMBL" id="FUXZ01000009">
    <property type="protein sequence ID" value="SKA68698.1"/>
    <property type="molecule type" value="Genomic_DNA"/>
</dbReference>
<gene>
    <name evidence="2" type="ORF">SAMN02745111_01654</name>
</gene>
<dbReference type="SUPFAM" id="SSF55729">
    <property type="entry name" value="Acyl-CoA N-acyltransferases (Nat)"/>
    <property type="match status" value="1"/>
</dbReference>
<dbReference type="InterPro" id="IPR016181">
    <property type="entry name" value="Acyl_CoA_acyltransferase"/>
</dbReference>
<dbReference type="Gene3D" id="3.40.630.30">
    <property type="match status" value="1"/>
</dbReference>
<dbReference type="Pfam" id="PF00583">
    <property type="entry name" value="Acetyltransf_1"/>
    <property type="match status" value="1"/>
</dbReference>
<dbReference type="SUPFAM" id="SSF52540">
    <property type="entry name" value="P-loop containing nucleoside triphosphate hydrolases"/>
    <property type="match status" value="1"/>
</dbReference>
<keyword evidence="3" id="KW-1185">Reference proteome</keyword>
<protein>
    <submittedName>
        <fullName evidence="2">AAA domain-containing protein</fullName>
    </submittedName>
</protein>